<evidence type="ECO:0000313" key="3">
    <source>
        <dbReference type="EMBL" id="QHS89798.1"/>
    </source>
</evidence>
<dbReference type="PANTHER" id="PTHR45701">
    <property type="entry name" value="SYNAPTOBREVIN FAMILY MEMBER"/>
    <property type="match status" value="1"/>
</dbReference>
<dbReference type="PROSITE" id="PS50892">
    <property type="entry name" value="V_SNARE"/>
    <property type="match status" value="1"/>
</dbReference>
<proteinExistence type="predicted"/>
<name>A0A6C0BEG9_9ZZZZ</name>
<evidence type="ECO:0000259" key="2">
    <source>
        <dbReference type="PROSITE" id="PS50892"/>
    </source>
</evidence>
<dbReference type="PRINTS" id="PR00219">
    <property type="entry name" value="SYNAPTOBREVN"/>
</dbReference>
<dbReference type="InterPro" id="IPR042855">
    <property type="entry name" value="V_SNARE_CC"/>
</dbReference>
<evidence type="ECO:0000256" key="1">
    <source>
        <dbReference type="SAM" id="Phobius"/>
    </source>
</evidence>
<dbReference type="GO" id="GO:0016020">
    <property type="term" value="C:membrane"/>
    <property type="evidence" value="ECO:0007669"/>
    <property type="project" value="InterPro"/>
</dbReference>
<keyword evidence="1" id="KW-0472">Membrane</keyword>
<sequence>MPSLLMFFIFNKSNIDDLNHIKIVYSEVITDHLVIKNLKTIVNKYSNNDFTFCSLGIGFYKYSVFKTDKNLFVAISETDYSTRVLKNLFDECKTKSESLKDLNKIKNITDKYTRSENVDTISKINKDLDEVKDVVSKSIIISLENNVKADKIEKDSHDLAIEAYKFRKRSKDLKNKMFWKNIKMKVIIGSIITFILILIIVISICIGGSCSSKN</sequence>
<keyword evidence="1" id="KW-0812">Transmembrane</keyword>
<dbReference type="GO" id="GO:0016192">
    <property type="term" value="P:vesicle-mediated transport"/>
    <property type="evidence" value="ECO:0007669"/>
    <property type="project" value="InterPro"/>
</dbReference>
<accession>A0A6C0BEG9</accession>
<feature type="domain" description="V-SNARE coiled-coil homology" evidence="2">
    <location>
        <begin position="120"/>
        <end position="180"/>
    </location>
</feature>
<dbReference type="SUPFAM" id="SSF58038">
    <property type="entry name" value="SNARE fusion complex"/>
    <property type="match status" value="1"/>
</dbReference>
<protein>
    <recommendedName>
        <fullName evidence="2">V-SNARE coiled-coil homology domain-containing protein</fullName>
    </recommendedName>
</protein>
<organism evidence="3">
    <name type="scientific">viral metagenome</name>
    <dbReference type="NCBI Taxonomy" id="1070528"/>
    <lineage>
        <taxon>unclassified sequences</taxon>
        <taxon>metagenomes</taxon>
        <taxon>organismal metagenomes</taxon>
    </lineage>
</organism>
<dbReference type="Pfam" id="PF00957">
    <property type="entry name" value="Synaptobrevin"/>
    <property type="match status" value="1"/>
</dbReference>
<dbReference type="EMBL" id="MN739120">
    <property type="protein sequence ID" value="QHS89798.1"/>
    <property type="molecule type" value="Genomic_DNA"/>
</dbReference>
<dbReference type="InterPro" id="IPR016444">
    <property type="entry name" value="Synaptobrevin/VAMP"/>
</dbReference>
<feature type="transmembrane region" description="Helical" evidence="1">
    <location>
        <begin position="186"/>
        <end position="209"/>
    </location>
</feature>
<keyword evidence="1" id="KW-1133">Transmembrane helix</keyword>
<dbReference type="InterPro" id="IPR001388">
    <property type="entry name" value="Synaptobrevin-like"/>
</dbReference>
<dbReference type="AlphaFoldDB" id="A0A6C0BEG9"/>
<dbReference type="Gene3D" id="1.20.5.110">
    <property type="match status" value="1"/>
</dbReference>
<reference evidence="3" key="1">
    <citation type="journal article" date="2020" name="Nature">
        <title>Giant virus diversity and host interactions through global metagenomics.</title>
        <authorList>
            <person name="Schulz F."/>
            <person name="Roux S."/>
            <person name="Paez-Espino D."/>
            <person name="Jungbluth S."/>
            <person name="Walsh D.A."/>
            <person name="Denef V.J."/>
            <person name="McMahon K.D."/>
            <person name="Konstantinidis K.T."/>
            <person name="Eloe-Fadrosh E.A."/>
            <person name="Kyrpides N.C."/>
            <person name="Woyke T."/>
        </authorList>
    </citation>
    <scope>NUCLEOTIDE SEQUENCE</scope>
    <source>
        <strain evidence="3">GVMAG-M-3300010160-4</strain>
    </source>
</reference>